<protein>
    <submittedName>
        <fullName evidence="2">Bll4265 protein</fullName>
    </submittedName>
</protein>
<dbReference type="PATRIC" id="fig|224911.44.peg.4004"/>
<name>Q89MC8_BRADU</name>
<dbReference type="InterPro" id="IPR045919">
    <property type="entry name" value="DUF6338"/>
</dbReference>
<evidence type="ECO:0000256" key="1">
    <source>
        <dbReference type="SAM" id="Phobius"/>
    </source>
</evidence>
<feature type="transmembrane region" description="Helical" evidence="1">
    <location>
        <begin position="76"/>
        <end position="96"/>
    </location>
</feature>
<dbReference type="EnsemblBacteria" id="BAC49530">
    <property type="protein sequence ID" value="BAC49530"/>
    <property type="gene ID" value="BAC49530"/>
</dbReference>
<dbReference type="InParanoid" id="Q89MC8"/>
<dbReference type="GeneID" id="46491262"/>
<dbReference type="STRING" id="224911.AAV28_18390"/>
<dbReference type="OrthoDB" id="8264877at2"/>
<keyword evidence="1" id="KW-0812">Transmembrane</keyword>
<proteinExistence type="predicted"/>
<keyword evidence="1" id="KW-1133">Transmembrane helix</keyword>
<dbReference type="eggNOG" id="ENOG5033DJ9">
    <property type="taxonomic scope" value="Bacteria"/>
</dbReference>
<organism evidence="2 3">
    <name type="scientific">Bradyrhizobium diazoefficiens (strain JCM 10833 / BCRC 13528 / IAM 13628 / NBRC 14792 / USDA 110)</name>
    <dbReference type="NCBI Taxonomy" id="224911"/>
    <lineage>
        <taxon>Bacteria</taxon>
        <taxon>Pseudomonadati</taxon>
        <taxon>Pseudomonadota</taxon>
        <taxon>Alphaproteobacteria</taxon>
        <taxon>Hyphomicrobiales</taxon>
        <taxon>Nitrobacteraceae</taxon>
        <taxon>Bradyrhizobium</taxon>
    </lineage>
</organism>
<keyword evidence="1" id="KW-0472">Membrane</keyword>
<reference evidence="3" key="1">
    <citation type="journal article" date="2002" name="DNA Res.">
        <title>Complete genomic sequence of nitrogen-fixing symbiotic bacterium Bradyrhizobium japonicum USDA110.</title>
        <authorList>
            <person name="Kaneko T."/>
            <person name="Nakamura Y."/>
            <person name="Sato S."/>
            <person name="Minamisawa K."/>
            <person name="Uchiumi T."/>
            <person name="Sasamoto S."/>
            <person name="Watanabe A."/>
            <person name="Idesawa K."/>
            <person name="Iriguchi M."/>
            <person name="Kawashima K."/>
            <person name="Kohara M."/>
            <person name="Matsumoto M."/>
            <person name="Shimpo S."/>
            <person name="Tsuruoka H."/>
            <person name="Wada T."/>
            <person name="Yamada M."/>
            <person name="Tabata S."/>
        </authorList>
    </citation>
    <scope>NUCLEOTIDE SEQUENCE [LARGE SCALE GENOMIC DNA]</scope>
    <source>
        <strain evidence="3">JCM 10833 / BCRC 13528 / IAM 13628 / NBRC 14792 / USDA 110</strain>
    </source>
</reference>
<gene>
    <name evidence="2" type="ordered locus">bll4265</name>
</gene>
<feature type="transmembrane region" description="Helical" evidence="1">
    <location>
        <begin position="42"/>
        <end position="64"/>
    </location>
</feature>
<dbReference type="Proteomes" id="UP000002526">
    <property type="component" value="Chromosome"/>
</dbReference>
<dbReference type="RefSeq" id="WP_011087038.1">
    <property type="nucleotide sequence ID" value="NC_004463.1"/>
</dbReference>
<dbReference type="HOGENOM" id="CLU_108826_1_0_5"/>
<sequence length="208" mass="23715">MGDLKDVFSLQLFFAFVVPGIIATYVRAQFLTGRIPSAKDNIFEIVVLSTIYYSVFIVLIHPLIDTIHYRLYRDAAWIALTIVGPAVFGIALGVAAQRHYFARIAARFDLSLVHVVPTAWDWCFSNLKSGCFVMVTLTDERTVAGYYGTNSFSSSDGGERDLYLEEEWDWEAEQGWKERPERVGILIPGREIKFVEIWHPSKEQIDVK</sequence>
<dbReference type="Pfam" id="PF19865">
    <property type="entry name" value="DUF6338"/>
    <property type="match status" value="1"/>
</dbReference>
<dbReference type="AlphaFoldDB" id="Q89MC8"/>
<feature type="transmembrane region" description="Helical" evidence="1">
    <location>
        <begin position="12"/>
        <end position="30"/>
    </location>
</feature>
<dbReference type="KEGG" id="bja:bll4265"/>
<accession>Q89MC8</accession>
<evidence type="ECO:0000313" key="3">
    <source>
        <dbReference type="Proteomes" id="UP000002526"/>
    </source>
</evidence>
<evidence type="ECO:0000313" key="2">
    <source>
        <dbReference type="EMBL" id="BAC49530.1"/>
    </source>
</evidence>
<dbReference type="EMBL" id="BA000040">
    <property type="protein sequence ID" value="BAC49530.1"/>
    <property type="molecule type" value="Genomic_DNA"/>
</dbReference>
<keyword evidence="3" id="KW-1185">Reference proteome</keyword>